<evidence type="ECO:0000313" key="4">
    <source>
        <dbReference type="EMBL" id="THC95696.1"/>
    </source>
</evidence>
<feature type="chain" id="PRO_5036122139" evidence="2">
    <location>
        <begin position="20"/>
        <end position="185"/>
    </location>
</feature>
<dbReference type="EMBL" id="SOSA01000146">
    <property type="protein sequence ID" value="THC95696.1"/>
    <property type="molecule type" value="Genomic_DNA"/>
</dbReference>
<evidence type="ECO:0000313" key="3">
    <source>
        <dbReference type="EMBL" id="KAA8646524.1"/>
    </source>
</evidence>
<keyword evidence="5" id="KW-1185">Reference proteome</keyword>
<reference evidence="4 5" key="1">
    <citation type="submission" date="2019-03" db="EMBL/GenBank/DDBJ databases">
        <title>The genome sequence of a newly discovered highly antifungal drug resistant Aspergillus species, Aspergillus tanneri NIH 1004.</title>
        <authorList>
            <person name="Mounaud S."/>
            <person name="Singh I."/>
            <person name="Joardar V."/>
            <person name="Pakala S."/>
            <person name="Pakala S."/>
            <person name="Venepally P."/>
            <person name="Hoover J."/>
            <person name="Nierman W."/>
            <person name="Chung J."/>
            <person name="Losada L."/>
        </authorList>
    </citation>
    <scope>NUCLEOTIDE SEQUENCE [LARGE SCALE GENOMIC DNA]</scope>
    <source>
        <strain evidence="4 5">NIH1004</strain>
    </source>
</reference>
<reference evidence="3 6" key="2">
    <citation type="submission" date="2019-08" db="EMBL/GenBank/DDBJ databases">
        <title>The genome sequence of a newly discovered highly antifungal drug resistant Aspergillus species, Aspergillus tanneri NIH 1004.</title>
        <authorList>
            <person name="Mounaud S."/>
            <person name="Singh I."/>
            <person name="Joardar V."/>
            <person name="Pakala S."/>
            <person name="Pakala S."/>
            <person name="Venepally P."/>
            <person name="Chung J.K."/>
            <person name="Losada L."/>
            <person name="Nierman W.C."/>
        </authorList>
    </citation>
    <scope>NUCLEOTIDE SEQUENCE [LARGE SCALE GENOMIC DNA]</scope>
    <source>
        <strain evidence="3 6">NIH1004</strain>
    </source>
</reference>
<organism evidence="4 5">
    <name type="scientific">Aspergillus tanneri</name>
    <dbReference type="NCBI Taxonomy" id="1220188"/>
    <lineage>
        <taxon>Eukaryota</taxon>
        <taxon>Fungi</taxon>
        <taxon>Dikarya</taxon>
        <taxon>Ascomycota</taxon>
        <taxon>Pezizomycotina</taxon>
        <taxon>Eurotiomycetes</taxon>
        <taxon>Eurotiomycetidae</taxon>
        <taxon>Eurotiales</taxon>
        <taxon>Aspergillaceae</taxon>
        <taxon>Aspergillus</taxon>
        <taxon>Aspergillus subgen. Circumdati</taxon>
    </lineage>
</organism>
<sequence>MKFAWIVAAFSATAWAAAAHEKRETATATGKDVNWSALGNAIKSLSLSLPTKTANLENIDPPPRSLIPEIVSALPPSALAALVVPAQRASLASDFKAGKTPDWYTSLPTDVQSYLSTVRNQIADGALTAAPKKAAPTKPEEASATKTGDAASSTSEGAAAAAAQPTGLVLGGMGALGVLGVALAL</sequence>
<dbReference type="Proteomes" id="UP000324241">
    <property type="component" value="Unassembled WGS sequence"/>
</dbReference>
<gene>
    <name evidence="3" type="ORF">ATNIH1004_007957</name>
    <name evidence="4" type="ORF">EYZ11_004818</name>
</gene>
<dbReference type="EMBL" id="QUQM01000007">
    <property type="protein sequence ID" value="KAA8646524.1"/>
    <property type="molecule type" value="Genomic_DNA"/>
</dbReference>
<keyword evidence="2" id="KW-0732">Signal</keyword>
<feature type="region of interest" description="Disordered" evidence="1">
    <location>
        <begin position="129"/>
        <end position="151"/>
    </location>
</feature>
<evidence type="ECO:0000256" key="1">
    <source>
        <dbReference type="SAM" id="MobiDB-lite"/>
    </source>
</evidence>
<evidence type="ECO:0000256" key="2">
    <source>
        <dbReference type="SAM" id="SignalP"/>
    </source>
</evidence>
<comment type="caution">
    <text evidence="4">The sequence shown here is derived from an EMBL/GenBank/DDBJ whole genome shotgun (WGS) entry which is preliminary data.</text>
</comment>
<dbReference type="RefSeq" id="XP_033425885.1">
    <property type="nucleotide sequence ID" value="XM_033572570.1"/>
</dbReference>
<dbReference type="VEuPathDB" id="FungiDB:EYZ11_004818"/>
<protein>
    <submittedName>
        <fullName evidence="4">Uncharacterized protein</fullName>
    </submittedName>
</protein>
<proteinExistence type="predicted"/>
<evidence type="ECO:0000313" key="5">
    <source>
        <dbReference type="Proteomes" id="UP000308092"/>
    </source>
</evidence>
<accession>A0A4S3JJJ9</accession>
<feature type="signal peptide" evidence="2">
    <location>
        <begin position="1"/>
        <end position="19"/>
    </location>
</feature>
<dbReference type="GeneID" id="54330659"/>
<dbReference type="OrthoDB" id="5419608at2759"/>
<evidence type="ECO:0000313" key="6">
    <source>
        <dbReference type="Proteomes" id="UP000324241"/>
    </source>
</evidence>
<name>A0A4S3JJJ9_9EURO</name>
<dbReference type="Proteomes" id="UP000308092">
    <property type="component" value="Unassembled WGS sequence"/>
</dbReference>
<dbReference type="AlphaFoldDB" id="A0A4S3JJJ9"/>